<dbReference type="InterPro" id="IPR006577">
    <property type="entry name" value="UAS"/>
</dbReference>
<dbReference type="Pfam" id="PF14555">
    <property type="entry name" value="UBA_4"/>
    <property type="match status" value="1"/>
</dbReference>
<dbReference type="InterPro" id="IPR050730">
    <property type="entry name" value="UBX_domain-protein"/>
</dbReference>
<dbReference type="SUPFAM" id="SSF52833">
    <property type="entry name" value="Thioredoxin-like"/>
    <property type="match status" value="1"/>
</dbReference>
<dbReference type="InterPro" id="IPR036249">
    <property type="entry name" value="Thioredoxin-like_sf"/>
</dbReference>
<proteinExistence type="predicted"/>
<dbReference type="GO" id="GO:0043130">
    <property type="term" value="F:ubiquitin binding"/>
    <property type="evidence" value="ECO:0007669"/>
    <property type="project" value="TreeGrafter"/>
</dbReference>
<dbReference type="Proteomes" id="UP000292447">
    <property type="component" value="Chromosome II"/>
</dbReference>
<dbReference type="CDD" id="cd02958">
    <property type="entry name" value="UAS"/>
    <property type="match status" value="1"/>
</dbReference>
<feature type="compositionally biased region" description="Low complexity" evidence="1">
    <location>
        <begin position="351"/>
        <end position="366"/>
    </location>
</feature>
<dbReference type="Gene3D" id="1.10.8.10">
    <property type="entry name" value="DNA helicase RuvA subunit, C-terminal domain"/>
    <property type="match status" value="1"/>
</dbReference>
<dbReference type="InterPro" id="IPR001012">
    <property type="entry name" value="UBX_dom"/>
</dbReference>
<dbReference type="GO" id="GO:0043161">
    <property type="term" value="P:proteasome-mediated ubiquitin-dependent protein catabolic process"/>
    <property type="evidence" value="ECO:0007669"/>
    <property type="project" value="TreeGrafter"/>
</dbReference>
<sequence>MDDNIATFLAFTATDDPAVAKQFLDISGGNLEYAVQLFMESGSHQTPPQAASNDEEMAQRLQLQAYQDNDIREADANIHRHETLLDSFPTYDSGLENANAIFGSGRIGIFNQRFHEEDAYSAQIDEEDSGDSDANHGIIELNLGDDDDEIIELDLEEERSDRPNRRGRAQRDRLNELSSTQRRLAELFKPPFELIMRTSLDGARQQGKEERKWILVNIQDQSEFQCQVLNRDFWTDSSVRDIVRSEFIFLQYQNDSPHGQNYQNFYSVTAYPHISILDPMTGERVYTWSDGVVPSVDEWVSDVTLFLEKFSLLPGSRNPVVKHESRIDPDAMTEEQQIAYALQQSIGNNTEAPASSSSDSSSQLEDLSPDEVSLDPFSAISPRPHTEPISGPLTRVQVRFPNGKRLIHKFNPELDTVSTIYSWLKFVLSEAEESAYGIGNEGFTISCTGKAKLLECLNQTIKEAGLSNASILLEKI</sequence>
<dbReference type="Gene3D" id="6.10.300.40">
    <property type="match status" value="1"/>
</dbReference>
<dbReference type="CDD" id="cd14346">
    <property type="entry name" value="UBA_Ubx5_like"/>
    <property type="match status" value="1"/>
</dbReference>
<dbReference type="PROSITE" id="PS50033">
    <property type="entry name" value="UBX"/>
    <property type="match status" value="1"/>
</dbReference>
<dbReference type="AlphaFoldDB" id="A0A4P6XI16"/>
<dbReference type="Gene3D" id="3.10.20.90">
    <property type="entry name" value="Phosphatidylinositol 3-kinase Catalytic Subunit, Chain A, domain 1"/>
    <property type="match status" value="1"/>
</dbReference>
<feature type="compositionally biased region" description="Basic and acidic residues" evidence="1">
    <location>
        <begin position="159"/>
        <end position="175"/>
    </location>
</feature>
<feature type="region of interest" description="Disordered" evidence="1">
    <location>
        <begin position="349"/>
        <end position="370"/>
    </location>
</feature>
<dbReference type="STRING" id="2163413.A0A4P6XI16"/>
<organism evidence="3 4">
    <name type="scientific">Metschnikowia aff. pulcherrima</name>
    <dbReference type="NCBI Taxonomy" id="2163413"/>
    <lineage>
        <taxon>Eukaryota</taxon>
        <taxon>Fungi</taxon>
        <taxon>Dikarya</taxon>
        <taxon>Ascomycota</taxon>
        <taxon>Saccharomycotina</taxon>
        <taxon>Pichiomycetes</taxon>
        <taxon>Metschnikowiaceae</taxon>
        <taxon>Metschnikowia</taxon>
    </lineage>
</organism>
<accession>A0A4P6XI16</accession>
<dbReference type="CDD" id="cd01767">
    <property type="entry name" value="UBX"/>
    <property type="match status" value="1"/>
</dbReference>
<name>A0A4P6XI16_9ASCO</name>
<dbReference type="PANTHER" id="PTHR23322:SF6">
    <property type="entry name" value="UBX DOMAIN-CONTAINING PROTEIN 7"/>
    <property type="match status" value="1"/>
</dbReference>
<dbReference type="Pfam" id="PF00789">
    <property type="entry name" value="UBX"/>
    <property type="match status" value="1"/>
</dbReference>
<keyword evidence="4" id="KW-1185">Reference proteome</keyword>
<dbReference type="Gene3D" id="3.40.30.10">
    <property type="entry name" value="Glutaredoxin"/>
    <property type="match status" value="1"/>
</dbReference>
<dbReference type="Pfam" id="PF13899">
    <property type="entry name" value="Thioredoxin_7"/>
    <property type="match status" value="1"/>
</dbReference>
<gene>
    <name evidence="3" type="primary">MPUL0B00880</name>
    <name evidence="3" type="ORF">METSCH_B00880</name>
</gene>
<dbReference type="InterPro" id="IPR029071">
    <property type="entry name" value="Ubiquitin-like_domsf"/>
</dbReference>
<dbReference type="SMART" id="SM00594">
    <property type="entry name" value="UAS"/>
    <property type="match status" value="1"/>
</dbReference>
<evidence type="ECO:0000313" key="3">
    <source>
        <dbReference type="EMBL" id="QBM86897.1"/>
    </source>
</evidence>
<evidence type="ECO:0000259" key="2">
    <source>
        <dbReference type="PROSITE" id="PS50033"/>
    </source>
</evidence>
<dbReference type="GO" id="GO:0005634">
    <property type="term" value="C:nucleus"/>
    <property type="evidence" value="ECO:0007669"/>
    <property type="project" value="TreeGrafter"/>
</dbReference>
<protein>
    <submittedName>
        <fullName evidence="3">UBA-like domain-containing protein</fullName>
    </submittedName>
</protein>
<evidence type="ECO:0000256" key="1">
    <source>
        <dbReference type="SAM" id="MobiDB-lite"/>
    </source>
</evidence>
<reference evidence="4" key="1">
    <citation type="submission" date="2019-03" db="EMBL/GenBank/DDBJ databases">
        <title>Snf2 controls pulcherriminic acid biosynthesis and connects pigmentation and antifungal activity of the yeast Metschnikowia pulcherrima.</title>
        <authorList>
            <person name="Gore-Lloyd D."/>
            <person name="Sumann I."/>
            <person name="Brachmann A.O."/>
            <person name="Schneeberger K."/>
            <person name="Ortiz-Merino R.A."/>
            <person name="Moreno-Beltran M."/>
            <person name="Schlaefli M."/>
            <person name="Kirner P."/>
            <person name="Santos Kron A."/>
            <person name="Wolfe K.H."/>
            <person name="Piel J."/>
            <person name="Ahrens C.H."/>
            <person name="Henk D."/>
            <person name="Freimoser F.M."/>
        </authorList>
    </citation>
    <scope>NUCLEOTIDE SEQUENCE [LARGE SCALE GENOMIC DNA]</scope>
    <source>
        <strain evidence="4">APC 1.2</strain>
    </source>
</reference>
<dbReference type="SUPFAM" id="SSF54236">
    <property type="entry name" value="Ubiquitin-like"/>
    <property type="match status" value="1"/>
</dbReference>
<dbReference type="PANTHER" id="PTHR23322">
    <property type="entry name" value="FAS-ASSOCIATED PROTEIN"/>
    <property type="match status" value="1"/>
</dbReference>
<feature type="region of interest" description="Disordered" evidence="1">
    <location>
        <begin position="156"/>
        <end position="175"/>
    </location>
</feature>
<feature type="domain" description="UBX" evidence="2">
    <location>
        <begin position="389"/>
        <end position="474"/>
    </location>
</feature>
<evidence type="ECO:0000313" key="4">
    <source>
        <dbReference type="Proteomes" id="UP000292447"/>
    </source>
</evidence>
<dbReference type="EMBL" id="CP034457">
    <property type="protein sequence ID" value="QBM86897.1"/>
    <property type="molecule type" value="Genomic_DNA"/>
</dbReference>